<dbReference type="GeneID" id="6082888"/>
<evidence type="ECO:0000313" key="3">
    <source>
        <dbReference type="Proteomes" id="UP000001194"/>
    </source>
</evidence>
<accession>B0DTE5</accession>
<proteinExistence type="predicted"/>
<protein>
    <submittedName>
        <fullName evidence="2">Predicted protein</fullName>
    </submittedName>
</protein>
<reference evidence="2 3" key="1">
    <citation type="journal article" date="2008" name="Nature">
        <title>The genome of Laccaria bicolor provides insights into mycorrhizal symbiosis.</title>
        <authorList>
            <person name="Martin F."/>
            <person name="Aerts A."/>
            <person name="Ahren D."/>
            <person name="Brun A."/>
            <person name="Danchin E.G.J."/>
            <person name="Duchaussoy F."/>
            <person name="Gibon J."/>
            <person name="Kohler A."/>
            <person name="Lindquist E."/>
            <person name="Pereda V."/>
            <person name="Salamov A."/>
            <person name="Shapiro H.J."/>
            <person name="Wuyts J."/>
            <person name="Blaudez D."/>
            <person name="Buee M."/>
            <person name="Brokstein P."/>
            <person name="Canbaeck B."/>
            <person name="Cohen D."/>
            <person name="Courty P.E."/>
            <person name="Coutinho P.M."/>
            <person name="Delaruelle C."/>
            <person name="Detter J.C."/>
            <person name="Deveau A."/>
            <person name="DiFazio S."/>
            <person name="Duplessis S."/>
            <person name="Fraissinet-Tachet L."/>
            <person name="Lucic E."/>
            <person name="Frey-Klett P."/>
            <person name="Fourrey C."/>
            <person name="Feussner I."/>
            <person name="Gay G."/>
            <person name="Grimwood J."/>
            <person name="Hoegger P.J."/>
            <person name="Jain P."/>
            <person name="Kilaru S."/>
            <person name="Labbe J."/>
            <person name="Lin Y.C."/>
            <person name="Legue V."/>
            <person name="Le Tacon F."/>
            <person name="Marmeisse R."/>
            <person name="Melayah D."/>
            <person name="Montanini B."/>
            <person name="Muratet M."/>
            <person name="Nehls U."/>
            <person name="Niculita-Hirzel H."/>
            <person name="Oudot-Le Secq M.P."/>
            <person name="Peter M."/>
            <person name="Quesneville H."/>
            <person name="Rajashekar B."/>
            <person name="Reich M."/>
            <person name="Rouhier N."/>
            <person name="Schmutz J."/>
            <person name="Yin T."/>
            <person name="Chalot M."/>
            <person name="Henrissat B."/>
            <person name="Kuees U."/>
            <person name="Lucas S."/>
            <person name="Van de Peer Y."/>
            <person name="Podila G.K."/>
            <person name="Polle A."/>
            <person name="Pukkila P.J."/>
            <person name="Richardson P.M."/>
            <person name="Rouze P."/>
            <person name="Sanders I.R."/>
            <person name="Stajich J.E."/>
            <person name="Tunlid A."/>
            <person name="Tuskan G."/>
            <person name="Grigoriev I.V."/>
        </authorList>
    </citation>
    <scope>NUCLEOTIDE SEQUENCE [LARGE SCALE GENOMIC DNA]</scope>
    <source>
        <strain evidence="3">S238N-H82 / ATCC MYA-4686</strain>
    </source>
</reference>
<dbReference type="Proteomes" id="UP000001194">
    <property type="component" value="Unassembled WGS sequence"/>
</dbReference>
<feature type="compositionally biased region" description="Basic residues" evidence="1">
    <location>
        <begin position="183"/>
        <end position="210"/>
    </location>
</feature>
<gene>
    <name evidence="2" type="ORF">LACBIDRAFT_332637</name>
</gene>
<dbReference type="InParanoid" id="B0DTE5"/>
<sequence>MAAFKRLDDAERQRWEEIVQQEHLEHKKRLENLEGEEGLMDPEAAQEVLDRLPNLLGPLIQIIGEAIGMNLLVLIGGPEPKKKGQLNIIGIHHGCNLAPSPKLWPFAEKEKWDVAKRAFLGFVSTCYTTEQQRARALIPSAEPPTAGPSTSFASDSPPPSTPPSPTPLPMPSAPTSHSADLKTRHKRKAGKSTKNPAKKAKRAQISKKGKSSAVTSDGSNPSDSGAEEPPTDDGKSDNSDDAVNSYVQLESHTSFQAGSRSEGFKPTNRPSEVAWWVARGRKVQPKVVDTRAFEQQWWKWWKGLQPIWREVVGVDGALNASHRLASGGDGGWTVVNKHGRNAFLTVMATLVWWAEGLKDCARDPGWVAAVEEVVWVLDQMVKSLPFTHRVLETIATHIDQPGEGPATSVSVRQIERLYV</sequence>
<organism evidence="3">
    <name type="scientific">Laccaria bicolor (strain S238N-H82 / ATCC MYA-4686)</name>
    <name type="common">Bicoloured deceiver</name>
    <name type="synonym">Laccaria laccata var. bicolor</name>
    <dbReference type="NCBI Taxonomy" id="486041"/>
    <lineage>
        <taxon>Eukaryota</taxon>
        <taxon>Fungi</taxon>
        <taxon>Dikarya</taxon>
        <taxon>Basidiomycota</taxon>
        <taxon>Agaricomycotina</taxon>
        <taxon>Agaricomycetes</taxon>
        <taxon>Agaricomycetidae</taxon>
        <taxon>Agaricales</taxon>
        <taxon>Agaricineae</taxon>
        <taxon>Hydnangiaceae</taxon>
        <taxon>Laccaria</taxon>
    </lineage>
</organism>
<dbReference type="EMBL" id="DS547133">
    <property type="protein sequence ID" value="EDR02100.1"/>
    <property type="molecule type" value="Genomic_DNA"/>
</dbReference>
<name>B0DTE5_LACBS</name>
<evidence type="ECO:0000256" key="1">
    <source>
        <dbReference type="SAM" id="MobiDB-lite"/>
    </source>
</evidence>
<dbReference type="RefSeq" id="XP_001887257.1">
    <property type="nucleotide sequence ID" value="XM_001887222.1"/>
</dbReference>
<dbReference type="HOGENOM" id="CLU_655633_0_0_1"/>
<feature type="compositionally biased region" description="Polar residues" evidence="1">
    <location>
        <begin position="212"/>
        <end position="223"/>
    </location>
</feature>
<feature type="region of interest" description="Disordered" evidence="1">
    <location>
        <begin position="140"/>
        <end position="241"/>
    </location>
</feature>
<dbReference type="AlphaFoldDB" id="B0DTE5"/>
<dbReference type="KEGG" id="lbc:LACBIDRAFT_332637"/>
<keyword evidence="3" id="KW-1185">Reference proteome</keyword>
<dbReference type="OrthoDB" id="2803783at2759"/>
<evidence type="ECO:0000313" key="2">
    <source>
        <dbReference type="EMBL" id="EDR02100.1"/>
    </source>
</evidence>
<feature type="compositionally biased region" description="Pro residues" evidence="1">
    <location>
        <begin position="156"/>
        <end position="172"/>
    </location>
</feature>